<dbReference type="Proteomes" id="UP000277580">
    <property type="component" value="Unassembled WGS sequence"/>
</dbReference>
<dbReference type="AlphaFoldDB" id="A0A3N4KFD0"/>
<dbReference type="OrthoDB" id="5411560at2759"/>
<gene>
    <name evidence="2" type="ORF">P167DRAFT_577542</name>
</gene>
<proteinExistence type="predicted"/>
<evidence type="ECO:0000313" key="2">
    <source>
        <dbReference type="EMBL" id="RPB09234.1"/>
    </source>
</evidence>
<accession>A0A3N4KFD0</accession>
<reference evidence="2 3" key="1">
    <citation type="journal article" date="2018" name="Nat. Ecol. Evol.">
        <title>Pezizomycetes genomes reveal the molecular basis of ectomycorrhizal truffle lifestyle.</title>
        <authorList>
            <person name="Murat C."/>
            <person name="Payen T."/>
            <person name="Noel B."/>
            <person name="Kuo A."/>
            <person name="Morin E."/>
            <person name="Chen J."/>
            <person name="Kohler A."/>
            <person name="Krizsan K."/>
            <person name="Balestrini R."/>
            <person name="Da Silva C."/>
            <person name="Montanini B."/>
            <person name="Hainaut M."/>
            <person name="Levati E."/>
            <person name="Barry K.W."/>
            <person name="Belfiori B."/>
            <person name="Cichocki N."/>
            <person name="Clum A."/>
            <person name="Dockter R.B."/>
            <person name="Fauchery L."/>
            <person name="Guy J."/>
            <person name="Iotti M."/>
            <person name="Le Tacon F."/>
            <person name="Lindquist E.A."/>
            <person name="Lipzen A."/>
            <person name="Malagnac F."/>
            <person name="Mello A."/>
            <person name="Molinier V."/>
            <person name="Miyauchi S."/>
            <person name="Poulain J."/>
            <person name="Riccioni C."/>
            <person name="Rubini A."/>
            <person name="Sitrit Y."/>
            <person name="Splivallo R."/>
            <person name="Traeger S."/>
            <person name="Wang M."/>
            <person name="Zifcakova L."/>
            <person name="Wipf D."/>
            <person name="Zambonelli A."/>
            <person name="Paolocci F."/>
            <person name="Nowrousian M."/>
            <person name="Ottonello S."/>
            <person name="Baldrian P."/>
            <person name="Spatafora J.W."/>
            <person name="Henrissat B."/>
            <person name="Nagy L.G."/>
            <person name="Aury J.M."/>
            <person name="Wincker P."/>
            <person name="Grigoriev I.V."/>
            <person name="Bonfante P."/>
            <person name="Martin F.M."/>
        </authorList>
    </citation>
    <scope>NUCLEOTIDE SEQUENCE [LARGE SCALE GENOMIC DNA]</scope>
    <source>
        <strain evidence="2 3">CCBAS932</strain>
    </source>
</reference>
<keyword evidence="3" id="KW-1185">Reference proteome</keyword>
<dbReference type="EMBL" id="ML119154">
    <property type="protein sequence ID" value="RPB09234.1"/>
    <property type="molecule type" value="Genomic_DNA"/>
</dbReference>
<dbReference type="InParanoid" id="A0A3N4KFD0"/>
<name>A0A3N4KFD0_9PEZI</name>
<protein>
    <submittedName>
        <fullName evidence="2">Uncharacterized protein</fullName>
    </submittedName>
</protein>
<feature type="compositionally biased region" description="Polar residues" evidence="1">
    <location>
        <begin position="472"/>
        <end position="495"/>
    </location>
</feature>
<feature type="region of interest" description="Disordered" evidence="1">
    <location>
        <begin position="471"/>
        <end position="505"/>
    </location>
</feature>
<evidence type="ECO:0000256" key="1">
    <source>
        <dbReference type="SAM" id="MobiDB-lite"/>
    </source>
</evidence>
<evidence type="ECO:0000313" key="3">
    <source>
        <dbReference type="Proteomes" id="UP000277580"/>
    </source>
</evidence>
<organism evidence="2 3">
    <name type="scientific">Morchella conica CCBAS932</name>
    <dbReference type="NCBI Taxonomy" id="1392247"/>
    <lineage>
        <taxon>Eukaryota</taxon>
        <taxon>Fungi</taxon>
        <taxon>Dikarya</taxon>
        <taxon>Ascomycota</taxon>
        <taxon>Pezizomycotina</taxon>
        <taxon>Pezizomycetes</taxon>
        <taxon>Pezizales</taxon>
        <taxon>Morchellaceae</taxon>
        <taxon>Morchella</taxon>
    </lineage>
</organism>
<sequence>MSLRESNGTTSSKLTLLGEIWYLLKTWYSPEEIMGHLVLIHCREDADVVDKLNSPPFFDLVRQLATLFLQLQSQLQTEKKDTSTSQILSLPSFKSLKQTITILVERLRTLLLTPTAEFEDDLPVQNLLVMTILAGFQILRRYSDAHDLPDARCTSLLREVVTSKKCLGRLSLDETTMLRISLELVMDPPSGNQLSCLCDAGVGLSPVDTASLLKAVKRLVKEFQDNWLASYCAIYDIIHSIAISIIHCQAHDIKDLQDLSELCEEILNHLQIAPTPYGDGRGDVISLKIDSLNSLANILRTIQSELCETTRQPQSGEGDVILQSPGEVLELQSLQRFRDLLSYRKDDVFHQDLKAHVTISNFIMADNTHTEDSSSGVADMQRLYSVNCINSHQHKESAISSILKKNHVGPDSKHFDGLALSDLENCPKCFRTFNYLREVEPVRKLVDQAREQKMEKEIWEKEYLDRRKVTKPNATKVSTNDSASTTGLANYSTPARSPISDMPSGPNHVPAECELLFSRPSPFSQKRKIFGKFSKCIGRMFFKLGQTKRSGEKRPTGIWENGDTIPTAITERPQRSFGLLRSRT</sequence>